<dbReference type="PROSITE" id="PS51257">
    <property type="entry name" value="PROKAR_LIPOPROTEIN"/>
    <property type="match status" value="1"/>
</dbReference>
<sequence length="87" mass="9570">MRKMFIIIALIFAFLLGACSTVKVGAVQDNPIKIWIENENGPYRTLCIVDEETGVNYIVAAIEAYGKWCGIAITPRLNADGSVYTSK</sequence>
<accession>A0A8S5TU84</accession>
<name>A0A8S5TU84_9CAUD</name>
<reference evidence="1" key="1">
    <citation type="journal article" date="2021" name="Proc. Natl. Acad. Sci. U.S.A.">
        <title>A Catalog of Tens of Thousands of Viruses from Human Metagenomes Reveals Hidden Associations with Chronic Diseases.</title>
        <authorList>
            <person name="Tisza M.J."/>
            <person name="Buck C.B."/>
        </authorList>
    </citation>
    <scope>NUCLEOTIDE SEQUENCE</scope>
    <source>
        <strain evidence="1">CtWT735</strain>
    </source>
</reference>
<dbReference type="EMBL" id="BK015930">
    <property type="protein sequence ID" value="DAF85764.1"/>
    <property type="molecule type" value="Genomic_DNA"/>
</dbReference>
<protein>
    <submittedName>
        <fullName evidence="1">Uncharacterized protein</fullName>
    </submittedName>
</protein>
<organism evidence="1">
    <name type="scientific">Siphoviridae sp. ctWT735</name>
    <dbReference type="NCBI Taxonomy" id="2825538"/>
    <lineage>
        <taxon>Viruses</taxon>
        <taxon>Duplodnaviria</taxon>
        <taxon>Heunggongvirae</taxon>
        <taxon>Uroviricota</taxon>
        <taxon>Caudoviricetes</taxon>
    </lineage>
</organism>
<evidence type="ECO:0000313" key="1">
    <source>
        <dbReference type="EMBL" id="DAF85764.1"/>
    </source>
</evidence>
<proteinExistence type="predicted"/>